<evidence type="ECO:0000313" key="2">
    <source>
        <dbReference type="Proteomes" id="UP000305517"/>
    </source>
</evidence>
<protein>
    <submittedName>
        <fullName evidence="1">Uncharacterized protein</fullName>
    </submittedName>
</protein>
<dbReference type="OrthoDB" id="275225at2"/>
<accession>A0A5R8WML5</accession>
<dbReference type="Proteomes" id="UP000305517">
    <property type="component" value="Unassembled WGS sequence"/>
</dbReference>
<organism evidence="1 2">
    <name type="scientific">Hymenobacter jeollabukensis</name>
    <dbReference type="NCBI Taxonomy" id="2025313"/>
    <lineage>
        <taxon>Bacteria</taxon>
        <taxon>Pseudomonadati</taxon>
        <taxon>Bacteroidota</taxon>
        <taxon>Cytophagia</taxon>
        <taxon>Cytophagales</taxon>
        <taxon>Hymenobacteraceae</taxon>
        <taxon>Hymenobacter</taxon>
    </lineage>
</organism>
<dbReference type="AlphaFoldDB" id="A0A5R8WML5"/>
<dbReference type="SUPFAM" id="SSF144020">
    <property type="entry name" value="FdhE-like"/>
    <property type="match status" value="1"/>
</dbReference>
<dbReference type="InterPro" id="IPR024064">
    <property type="entry name" value="FdhE-like_sf"/>
</dbReference>
<comment type="caution">
    <text evidence="1">The sequence shown here is derived from an EMBL/GenBank/DDBJ whole genome shotgun (WGS) entry which is preliminary data.</text>
</comment>
<reference evidence="1 2" key="1">
    <citation type="submission" date="2019-05" db="EMBL/GenBank/DDBJ databases">
        <title>Hymenobacter edaphi sp. nov., isolated from abandoned arsenic-contaminated farmland soil.</title>
        <authorList>
            <person name="Nie L."/>
        </authorList>
    </citation>
    <scope>NUCLEOTIDE SEQUENCE [LARGE SCALE GENOMIC DNA]</scope>
    <source>
        <strain evidence="1 2">1-3-3-8</strain>
    </source>
</reference>
<keyword evidence="2" id="KW-1185">Reference proteome</keyword>
<sequence length="117" mass="13739">MNQETVRYLINYYPQLMTAAERRLQTHVVSTQKLAAVARPESRPRFRQWMEERDLLVHDEALLSRLANGPDAFFQATAERIYREHGGELLLNNCPHCGRMARTPQARQCRHCGHNWH</sequence>
<name>A0A5R8WML5_9BACT</name>
<gene>
    <name evidence="1" type="ORF">FDY95_18035</name>
</gene>
<proteinExistence type="predicted"/>
<evidence type="ECO:0000313" key="1">
    <source>
        <dbReference type="EMBL" id="TLM90607.1"/>
    </source>
</evidence>
<dbReference type="EMBL" id="VAJM01000009">
    <property type="protein sequence ID" value="TLM90607.1"/>
    <property type="molecule type" value="Genomic_DNA"/>
</dbReference>
<dbReference type="RefSeq" id="WP_138079877.1">
    <property type="nucleotide sequence ID" value="NZ_VAJM01000009.1"/>
</dbReference>